<evidence type="ECO:0000259" key="6">
    <source>
        <dbReference type="PROSITE" id="PS50977"/>
    </source>
</evidence>
<sequence length="190" mass="21099">MSKRRIQILEAAVRVIARDGVRGLRVENLAAEANVSTALIYYHFDDRAGVLHAALEHINHRAVRYTDPALTRSDPRSRVEAMLLLELQDIDEIRETSIAWGELRASAVFHHDLRDALRATTDAWNTDIATLIREAQDTGAISSDVDADATAERLTALVEGLSERWHSGTIDLGRARALLTDAVRLELDSP</sequence>
<evidence type="ECO:0000256" key="2">
    <source>
        <dbReference type="ARBA" id="ARBA00023015"/>
    </source>
</evidence>
<keyword evidence="1" id="KW-0678">Repressor</keyword>
<feature type="DNA-binding region" description="H-T-H motif" evidence="5">
    <location>
        <begin position="25"/>
        <end position="44"/>
    </location>
</feature>
<dbReference type="RefSeq" id="WP_122191171.1">
    <property type="nucleotide sequence ID" value="NZ_RFFH01000017.1"/>
</dbReference>
<dbReference type="PRINTS" id="PR00455">
    <property type="entry name" value="HTHTETR"/>
</dbReference>
<dbReference type="OrthoDB" id="5243387at2"/>
<dbReference type="Proteomes" id="UP000279275">
    <property type="component" value="Unassembled WGS sequence"/>
</dbReference>
<evidence type="ECO:0000256" key="3">
    <source>
        <dbReference type="ARBA" id="ARBA00023125"/>
    </source>
</evidence>
<keyword evidence="8" id="KW-1185">Reference proteome</keyword>
<organism evidence="7 8">
    <name type="scientific">Nocardia stercoris</name>
    <dbReference type="NCBI Taxonomy" id="2483361"/>
    <lineage>
        <taxon>Bacteria</taxon>
        <taxon>Bacillati</taxon>
        <taxon>Actinomycetota</taxon>
        <taxon>Actinomycetes</taxon>
        <taxon>Mycobacteriales</taxon>
        <taxon>Nocardiaceae</taxon>
        <taxon>Nocardia</taxon>
    </lineage>
</organism>
<dbReference type="Pfam" id="PF00440">
    <property type="entry name" value="TetR_N"/>
    <property type="match status" value="1"/>
</dbReference>
<dbReference type="Pfam" id="PF13977">
    <property type="entry name" value="TetR_C_6"/>
    <property type="match status" value="1"/>
</dbReference>
<dbReference type="SUPFAM" id="SSF46689">
    <property type="entry name" value="Homeodomain-like"/>
    <property type="match status" value="1"/>
</dbReference>
<dbReference type="SUPFAM" id="SSF48498">
    <property type="entry name" value="Tetracyclin repressor-like, C-terminal domain"/>
    <property type="match status" value="1"/>
</dbReference>
<dbReference type="GO" id="GO:0000976">
    <property type="term" value="F:transcription cis-regulatory region binding"/>
    <property type="evidence" value="ECO:0007669"/>
    <property type="project" value="TreeGrafter"/>
</dbReference>
<dbReference type="PANTHER" id="PTHR30055">
    <property type="entry name" value="HTH-TYPE TRANSCRIPTIONAL REGULATOR RUTR"/>
    <property type="match status" value="1"/>
</dbReference>
<evidence type="ECO:0000313" key="8">
    <source>
        <dbReference type="Proteomes" id="UP000279275"/>
    </source>
</evidence>
<dbReference type="GO" id="GO:0003700">
    <property type="term" value="F:DNA-binding transcription factor activity"/>
    <property type="evidence" value="ECO:0007669"/>
    <property type="project" value="TreeGrafter"/>
</dbReference>
<dbReference type="InterPro" id="IPR039538">
    <property type="entry name" value="BetI_C"/>
</dbReference>
<accession>A0A3M2KTM7</accession>
<dbReference type="InterPro" id="IPR001647">
    <property type="entry name" value="HTH_TetR"/>
</dbReference>
<reference evidence="7 8" key="1">
    <citation type="submission" date="2018-10" db="EMBL/GenBank/DDBJ databases">
        <title>Isolation from cow dung.</title>
        <authorList>
            <person name="Ling L."/>
        </authorList>
    </citation>
    <scope>NUCLEOTIDE SEQUENCE [LARGE SCALE GENOMIC DNA]</scope>
    <source>
        <strain evidence="7 8">NEAU-LL90</strain>
    </source>
</reference>
<keyword evidence="2" id="KW-0805">Transcription regulation</keyword>
<keyword evidence="4" id="KW-0804">Transcription</keyword>
<keyword evidence="3 5" id="KW-0238">DNA-binding</keyword>
<evidence type="ECO:0000256" key="1">
    <source>
        <dbReference type="ARBA" id="ARBA00022491"/>
    </source>
</evidence>
<dbReference type="Gene3D" id="1.10.357.10">
    <property type="entry name" value="Tetracycline Repressor, domain 2"/>
    <property type="match status" value="1"/>
</dbReference>
<gene>
    <name evidence="7" type="ORF">EBN03_28175</name>
</gene>
<dbReference type="InterPro" id="IPR036271">
    <property type="entry name" value="Tet_transcr_reg_TetR-rel_C_sf"/>
</dbReference>
<dbReference type="EMBL" id="RFFH01000017">
    <property type="protein sequence ID" value="RMI29007.1"/>
    <property type="molecule type" value="Genomic_DNA"/>
</dbReference>
<dbReference type="InterPro" id="IPR050109">
    <property type="entry name" value="HTH-type_TetR-like_transc_reg"/>
</dbReference>
<dbReference type="PANTHER" id="PTHR30055:SF234">
    <property type="entry name" value="HTH-TYPE TRANSCRIPTIONAL REGULATOR BETI"/>
    <property type="match status" value="1"/>
</dbReference>
<dbReference type="InterPro" id="IPR009057">
    <property type="entry name" value="Homeodomain-like_sf"/>
</dbReference>
<dbReference type="PROSITE" id="PS50977">
    <property type="entry name" value="HTH_TETR_2"/>
    <property type="match status" value="1"/>
</dbReference>
<evidence type="ECO:0000313" key="7">
    <source>
        <dbReference type="EMBL" id="RMI29007.1"/>
    </source>
</evidence>
<feature type="domain" description="HTH tetR-type" evidence="6">
    <location>
        <begin position="2"/>
        <end position="62"/>
    </location>
</feature>
<name>A0A3M2KTM7_9NOCA</name>
<evidence type="ECO:0000256" key="4">
    <source>
        <dbReference type="ARBA" id="ARBA00023163"/>
    </source>
</evidence>
<proteinExistence type="predicted"/>
<protein>
    <submittedName>
        <fullName evidence="7">TetR family transcriptional regulator</fullName>
    </submittedName>
</protein>
<comment type="caution">
    <text evidence="7">The sequence shown here is derived from an EMBL/GenBank/DDBJ whole genome shotgun (WGS) entry which is preliminary data.</text>
</comment>
<dbReference type="AlphaFoldDB" id="A0A3M2KTM7"/>
<evidence type="ECO:0000256" key="5">
    <source>
        <dbReference type="PROSITE-ProRule" id="PRU00335"/>
    </source>
</evidence>